<dbReference type="PANTHER" id="PTHR35400:SF3">
    <property type="entry name" value="SLL1072 PROTEIN"/>
    <property type="match status" value="1"/>
</dbReference>
<dbReference type="Gene3D" id="3.90.1570.10">
    <property type="entry name" value="tt1808, chain A"/>
    <property type="match status" value="1"/>
</dbReference>
<dbReference type="CDD" id="cd06260">
    <property type="entry name" value="DUF820-like"/>
    <property type="match status" value="1"/>
</dbReference>
<proteinExistence type="predicted"/>
<dbReference type="Pfam" id="PF05685">
    <property type="entry name" value="Uma2"/>
    <property type="match status" value="1"/>
</dbReference>
<keyword evidence="2" id="KW-0378">Hydrolase</keyword>
<evidence type="ECO:0000313" key="3">
    <source>
        <dbReference type="Proteomes" id="UP000298513"/>
    </source>
</evidence>
<keyword evidence="2" id="KW-0255">Endonuclease</keyword>
<sequence>MDYAKMRAIAEELGAYAEQLEGAWSVEIGPSGPILAMMCPSKRHEGTVRRICKQLDEQLLRTHPGYICASGPEIEHPAIGRMRLPDAVVIPEAALDEEGIAVDATQVLGVVEIVSPSNPHNDYVEKLADYPAMGIAHYLIVDPRTGTIEAHSDPCKGRYARKDAYIFGDTVPFGPWLIDAGDFRRYGKAGS</sequence>
<dbReference type="InterPro" id="IPR008538">
    <property type="entry name" value="Uma2"/>
</dbReference>
<accession>A0A4Z1D6B1</accession>
<protein>
    <submittedName>
        <fullName evidence="2">Uma2 family endonuclease</fullName>
    </submittedName>
</protein>
<feature type="domain" description="Putative restriction endonuclease" evidence="1">
    <location>
        <begin position="21"/>
        <end position="170"/>
    </location>
</feature>
<dbReference type="GeneID" id="91533395"/>
<keyword evidence="3" id="KW-1185">Reference proteome</keyword>
<dbReference type="SUPFAM" id="SSF52980">
    <property type="entry name" value="Restriction endonuclease-like"/>
    <property type="match status" value="1"/>
</dbReference>
<dbReference type="AlphaFoldDB" id="A0A4Z1D6B1"/>
<reference evidence="2 3" key="1">
    <citation type="submission" date="2019-04" db="EMBL/GenBank/DDBJ databases">
        <title>Streptomyces sp. nov. Bv016 isolated from bark of Buahinia variegata.</title>
        <authorList>
            <person name="Kanchanasin P."/>
            <person name="Tanasupawat S."/>
            <person name="Yuki M."/>
            <person name="Kudo T."/>
        </authorList>
    </citation>
    <scope>NUCLEOTIDE SEQUENCE [LARGE SCALE GENOMIC DNA]</scope>
    <source>
        <strain evidence="2 3">JCM 4765</strain>
    </source>
</reference>
<dbReference type="Proteomes" id="UP000298513">
    <property type="component" value="Unassembled WGS sequence"/>
</dbReference>
<dbReference type="EMBL" id="SRRU01000010">
    <property type="protein sequence ID" value="TGN77495.1"/>
    <property type="molecule type" value="Genomic_DNA"/>
</dbReference>
<evidence type="ECO:0000259" key="1">
    <source>
        <dbReference type="Pfam" id="PF05685"/>
    </source>
</evidence>
<organism evidence="2 3">
    <name type="scientific">Streptomyces griseoluteus</name>
    <dbReference type="NCBI Taxonomy" id="29306"/>
    <lineage>
        <taxon>Bacteria</taxon>
        <taxon>Bacillati</taxon>
        <taxon>Actinomycetota</taxon>
        <taxon>Actinomycetes</taxon>
        <taxon>Kitasatosporales</taxon>
        <taxon>Streptomycetaceae</taxon>
        <taxon>Streptomyces</taxon>
    </lineage>
</organism>
<dbReference type="PANTHER" id="PTHR35400">
    <property type="entry name" value="SLR1083 PROTEIN"/>
    <property type="match status" value="1"/>
</dbReference>
<dbReference type="RefSeq" id="WP_135793724.1">
    <property type="nucleotide sequence ID" value="NZ_BNBQ01000010.1"/>
</dbReference>
<dbReference type="InterPro" id="IPR011335">
    <property type="entry name" value="Restrct_endonuc-II-like"/>
</dbReference>
<dbReference type="InterPro" id="IPR012296">
    <property type="entry name" value="Nuclease_put_TT1808"/>
</dbReference>
<gene>
    <name evidence="2" type="ORF">E5082_26270</name>
</gene>
<name>A0A4Z1D6B1_STRGP</name>
<comment type="caution">
    <text evidence="2">The sequence shown here is derived from an EMBL/GenBank/DDBJ whole genome shotgun (WGS) entry which is preliminary data.</text>
</comment>
<evidence type="ECO:0000313" key="2">
    <source>
        <dbReference type="EMBL" id="TGN77495.1"/>
    </source>
</evidence>
<keyword evidence="2" id="KW-0540">Nuclease</keyword>
<dbReference type="GO" id="GO:0004519">
    <property type="term" value="F:endonuclease activity"/>
    <property type="evidence" value="ECO:0007669"/>
    <property type="project" value="UniProtKB-KW"/>
</dbReference>